<feature type="domain" description="Porphobilinogen deaminase N-terminal" evidence="6">
    <location>
        <begin position="53"/>
        <end position="280"/>
    </location>
</feature>
<dbReference type="AlphaFoldDB" id="A0AAD3DRK8"/>
<dbReference type="InterPro" id="IPR000860">
    <property type="entry name" value="HemC"/>
</dbReference>
<dbReference type="SUPFAM" id="SSF53850">
    <property type="entry name" value="Periplasmic binding protein-like II"/>
    <property type="match status" value="1"/>
</dbReference>
<dbReference type="FunFam" id="3.40.190.10:FF:000005">
    <property type="entry name" value="Porphobilinogen deaminase"/>
    <property type="match status" value="1"/>
</dbReference>
<evidence type="ECO:0000259" key="6">
    <source>
        <dbReference type="Pfam" id="PF01379"/>
    </source>
</evidence>
<evidence type="ECO:0000313" key="7">
    <source>
        <dbReference type="EMBL" id="GFR46765.1"/>
    </source>
</evidence>
<dbReference type="Proteomes" id="UP001054857">
    <property type="component" value="Unassembled WGS sequence"/>
</dbReference>
<sequence>MITWTSNTLHLIHRRGGSRQATTCRTTRARRFLVRVACSSSAPGEAASGRRPLVIATRPSQLAQEQTRQVQRLLLAAAQLRNEPLELSVLPIRTAGDADTTSPLRNLGSGAFTEALDAAVADCRTADMAVHSLKDCPAVLREGLVLAACLPRADPRDVLVVAKEAEEAGGGGGVAGAGSSIKGLADLPPGSRVGTSSSRRAAQIRYLHPHLQVVQLRGNVESRLERIRTGELRATVMALAGLQRMGREDAASAVLSTEEMLPAACQGAVGVVCRDDDPWVRQLLSAISHRSTLLEVAAERA</sequence>
<evidence type="ECO:0000256" key="5">
    <source>
        <dbReference type="ARBA" id="ARBA00023244"/>
    </source>
</evidence>
<comment type="cofactor">
    <cofactor evidence="1">
        <name>dipyrromethane</name>
        <dbReference type="ChEBI" id="CHEBI:60342"/>
    </cofactor>
</comment>
<evidence type="ECO:0000256" key="4">
    <source>
        <dbReference type="ARBA" id="ARBA00022679"/>
    </source>
</evidence>
<evidence type="ECO:0000256" key="3">
    <source>
        <dbReference type="ARBA" id="ARBA00012655"/>
    </source>
</evidence>
<gene>
    <name evidence="7" type="ORF">Agub_g8392</name>
</gene>
<accession>A0AAD3DRK8</accession>
<dbReference type="GO" id="GO:0004418">
    <property type="term" value="F:hydroxymethylbilane synthase activity"/>
    <property type="evidence" value="ECO:0007669"/>
    <property type="project" value="UniProtKB-EC"/>
</dbReference>
<keyword evidence="4" id="KW-0808">Transferase</keyword>
<feature type="non-terminal residue" evidence="7">
    <location>
        <position position="1"/>
    </location>
</feature>
<dbReference type="PANTHER" id="PTHR11557">
    <property type="entry name" value="PORPHOBILINOGEN DEAMINASE"/>
    <property type="match status" value="1"/>
</dbReference>
<dbReference type="Gene3D" id="3.40.190.10">
    <property type="entry name" value="Periplasmic binding protein-like II"/>
    <property type="match status" value="2"/>
</dbReference>
<dbReference type="NCBIfam" id="TIGR00212">
    <property type="entry name" value="hemC"/>
    <property type="match status" value="1"/>
</dbReference>
<protein>
    <recommendedName>
        <fullName evidence="3">hydroxymethylbilane synthase</fullName>
        <ecNumber evidence="3">2.5.1.61</ecNumber>
    </recommendedName>
</protein>
<dbReference type="InterPro" id="IPR022417">
    <property type="entry name" value="Porphobilin_deaminase_N"/>
</dbReference>
<keyword evidence="8" id="KW-1185">Reference proteome</keyword>
<comment type="caution">
    <text evidence="7">The sequence shown here is derived from an EMBL/GenBank/DDBJ whole genome shotgun (WGS) entry which is preliminary data.</text>
</comment>
<dbReference type="EC" id="2.5.1.61" evidence="3"/>
<dbReference type="Pfam" id="PF01379">
    <property type="entry name" value="Porphobil_deam"/>
    <property type="match status" value="1"/>
</dbReference>
<comment type="similarity">
    <text evidence="2">Belongs to the HMBS family.</text>
</comment>
<dbReference type="EMBL" id="BMAR01000015">
    <property type="protein sequence ID" value="GFR46765.1"/>
    <property type="molecule type" value="Genomic_DNA"/>
</dbReference>
<dbReference type="GO" id="GO:0006783">
    <property type="term" value="P:heme biosynthetic process"/>
    <property type="evidence" value="ECO:0007669"/>
    <property type="project" value="TreeGrafter"/>
</dbReference>
<dbReference type="PANTHER" id="PTHR11557:SF0">
    <property type="entry name" value="PORPHOBILINOGEN DEAMINASE"/>
    <property type="match status" value="1"/>
</dbReference>
<dbReference type="PRINTS" id="PR00151">
    <property type="entry name" value="PORPHBDMNASE"/>
</dbReference>
<evidence type="ECO:0000256" key="1">
    <source>
        <dbReference type="ARBA" id="ARBA00001916"/>
    </source>
</evidence>
<name>A0AAD3DRK8_9CHLO</name>
<dbReference type="GO" id="GO:0005737">
    <property type="term" value="C:cytoplasm"/>
    <property type="evidence" value="ECO:0007669"/>
    <property type="project" value="TreeGrafter"/>
</dbReference>
<dbReference type="PIRSF" id="PIRSF001438">
    <property type="entry name" value="4pyrrol_synth_OHMeBilane_synth"/>
    <property type="match status" value="1"/>
</dbReference>
<evidence type="ECO:0000313" key="8">
    <source>
        <dbReference type="Proteomes" id="UP001054857"/>
    </source>
</evidence>
<organism evidence="7 8">
    <name type="scientific">Astrephomene gubernaculifera</name>
    <dbReference type="NCBI Taxonomy" id="47775"/>
    <lineage>
        <taxon>Eukaryota</taxon>
        <taxon>Viridiplantae</taxon>
        <taxon>Chlorophyta</taxon>
        <taxon>core chlorophytes</taxon>
        <taxon>Chlorophyceae</taxon>
        <taxon>CS clade</taxon>
        <taxon>Chlamydomonadales</taxon>
        <taxon>Astrephomenaceae</taxon>
        <taxon>Astrephomene</taxon>
    </lineage>
</organism>
<evidence type="ECO:0000256" key="2">
    <source>
        <dbReference type="ARBA" id="ARBA00005638"/>
    </source>
</evidence>
<reference evidence="7 8" key="1">
    <citation type="journal article" date="2021" name="Sci. Rep.">
        <title>Genome sequencing of the multicellular alga Astrephomene provides insights into convergent evolution of germ-soma differentiation.</title>
        <authorList>
            <person name="Yamashita S."/>
            <person name="Yamamoto K."/>
            <person name="Matsuzaki R."/>
            <person name="Suzuki S."/>
            <person name="Yamaguchi H."/>
            <person name="Hirooka S."/>
            <person name="Minakuchi Y."/>
            <person name="Miyagishima S."/>
            <person name="Kawachi M."/>
            <person name="Toyoda A."/>
            <person name="Nozaki H."/>
        </authorList>
    </citation>
    <scope>NUCLEOTIDE SEQUENCE [LARGE SCALE GENOMIC DNA]</scope>
    <source>
        <strain evidence="7 8">NIES-4017</strain>
    </source>
</reference>
<proteinExistence type="inferred from homology"/>
<keyword evidence="5" id="KW-0627">Porphyrin biosynthesis</keyword>